<keyword evidence="1" id="KW-0378">Hydrolase</keyword>
<comment type="caution">
    <text evidence="1">The sequence shown here is derived from an EMBL/GenBank/DDBJ whole genome shotgun (WGS) entry which is preliminary data.</text>
</comment>
<dbReference type="AlphaFoldDB" id="A0A443YJM8"/>
<evidence type="ECO:0000313" key="1">
    <source>
        <dbReference type="EMBL" id="RWU03945.1"/>
    </source>
</evidence>
<accession>A0A443YJM8</accession>
<dbReference type="EMBL" id="SAYW01000008">
    <property type="protein sequence ID" value="RWU03945.1"/>
    <property type="molecule type" value="Genomic_DNA"/>
</dbReference>
<proteinExistence type="predicted"/>
<protein>
    <submittedName>
        <fullName evidence="1">Alpha/beta hydrolase</fullName>
    </submittedName>
</protein>
<keyword evidence="2" id="KW-1185">Reference proteome</keyword>
<reference evidence="1 2" key="1">
    <citation type="submission" date="2018-06" db="EMBL/GenBank/DDBJ databases">
        <title>Pedobacter endophyticus sp. nov., an endophytic bacterium isolated from a leaf of Triticum aestivum.</title>
        <authorList>
            <person name="Zhang L."/>
        </authorList>
    </citation>
    <scope>NUCLEOTIDE SEQUENCE [LARGE SCALE GENOMIC DNA]</scope>
    <source>
        <strain evidence="1 2">CM134L-2</strain>
    </source>
</reference>
<organism evidence="1 2">
    <name type="scientific">Pedobacter chitinilyticus</name>
    <dbReference type="NCBI Taxonomy" id="2233776"/>
    <lineage>
        <taxon>Bacteria</taxon>
        <taxon>Pseudomonadati</taxon>
        <taxon>Bacteroidota</taxon>
        <taxon>Sphingobacteriia</taxon>
        <taxon>Sphingobacteriales</taxon>
        <taxon>Sphingobacteriaceae</taxon>
        <taxon>Pedobacter</taxon>
    </lineage>
</organism>
<dbReference type="SUPFAM" id="SSF53474">
    <property type="entry name" value="alpha/beta-Hydrolases"/>
    <property type="match status" value="1"/>
</dbReference>
<dbReference type="GO" id="GO:0016787">
    <property type="term" value="F:hydrolase activity"/>
    <property type="evidence" value="ECO:0007669"/>
    <property type="project" value="UniProtKB-KW"/>
</dbReference>
<sequence length="265" mass="28913">MVNHTPGIPSSYGINSQSFFSFMEPNSLIVFVHGFGGSALGTWNNFSTMLLLDPLFVKTDILFYGYDTLKGQAGDHAAELYAFLCLAENPLASGILPADMGLAERTYNRIVIVAHSLGAILARQVLLLAYHSGVSWMDKTNLALFAPAHQGANIISLATQALPGIMNLLGIFVKFRYPILSDLDPTTPNGIIDQIRSQTEHLQNSGRGEFTKAKLVVYAKGDKVVRNIQYLGDVPAKVVPGESHIGVCKPNDIYNKPFELLKSLF</sequence>
<gene>
    <name evidence="1" type="ORF">DPV69_19880</name>
</gene>
<evidence type="ECO:0000313" key="2">
    <source>
        <dbReference type="Proteomes" id="UP000284120"/>
    </source>
</evidence>
<name>A0A443YJM8_9SPHI</name>
<dbReference type="InterPro" id="IPR029058">
    <property type="entry name" value="AB_hydrolase_fold"/>
</dbReference>
<dbReference type="Proteomes" id="UP000284120">
    <property type="component" value="Unassembled WGS sequence"/>
</dbReference>
<dbReference type="RefSeq" id="WP_128353410.1">
    <property type="nucleotide sequence ID" value="NZ_QMHN01000008.1"/>
</dbReference>
<dbReference type="Gene3D" id="3.40.50.1820">
    <property type="entry name" value="alpha/beta hydrolase"/>
    <property type="match status" value="1"/>
</dbReference>
<dbReference type="OrthoDB" id="8421132at2"/>